<reference evidence="2" key="1">
    <citation type="journal article" date="2015" name="BMC Genomics">
        <title>Transcriptome profiling of a Rhizobium leguminosarum bv. trifolii rosR mutant reveals the role of the transcriptional regulator RosR in motility, synthesis of cell-surface components, and other cellular processes.</title>
        <authorList>
            <person name="Rachwal K."/>
            <person name="Matczynska E."/>
            <person name="Janczarek M."/>
        </authorList>
    </citation>
    <scope>NUCLEOTIDE SEQUENCE</scope>
    <source>
        <strain evidence="2">Rt24.2</strain>
    </source>
</reference>
<name>A0A1C9I370_RHILT</name>
<protein>
    <submittedName>
        <fullName evidence="2">Uncharacterized protein</fullName>
    </submittedName>
</protein>
<feature type="compositionally biased region" description="Basic and acidic residues" evidence="1">
    <location>
        <begin position="62"/>
        <end position="74"/>
    </location>
</feature>
<evidence type="ECO:0000256" key="1">
    <source>
        <dbReference type="SAM" id="MobiDB-lite"/>
    </source>
</evidence>
<accession>A0A1C9I370</accession>
<reference evidence="2" key="2">
    <citation type="journal article" date="2016" name="Front. Microbiol.">
        <title>The Regulatory Protein RosR Affects Rhizobium leguminosarum bv. trifolii Protein Profiles, Cell Surface Properties, and Symbiosis with Clover.</title>
        <authorList>
            <person name="Rachwal K."/>
            <person name="Boguszewska A."/>
            <person name="Kopcinska J."/>
            <person name="Karas M."/>
            <person name="Tchorzewski M."/>
            <person name="Janczarek M."/>
        </authorList>
    </citation>
    <scope>NUCLEOTIDE SEQUENCE</scope>
    <source>
        <strain evidence="2">Rt24.2</strain>
    </source>
</reference>
<feature type="region of interest" description="Disordered" evidence="1">
    <location>
        <begin position="62"/>
        <end position="81"/>
    </location>
</feature>
<organism evidence="2">
    <name type="scientific">Rhizobium leguminosarum bv. trifolii</name>
    <dbReference type="NCBI Taxonomy" id="386"/>
    <lineage>
        <taxon>Bacteria</taxon>
        <taxon>Pseudomonadati</taxon>
        <taxon>Pseudomonadota</taxon>
        <taxon>Alphaproteobacteria</taxon>
        <taxon>Hyphomicrobiales</taxon>
        <taxon>Rhizobiaceae</taxon>
        <taxon>Rhizobium/Agrobacterium group</taxon>
        <taxon>Rhizobium</taxon>
    </lineage>
</organism>
<proteinExistence type="predicted"/>
<dbReference type="EMBL" id="KX491064">
    <property type="protein sequence ID" value="AOO93428.1"/>
    <property type="molecule type" value="Genomic_DNA"/>
</dbReference>
<dbReference type="AlphaFoldDB" id="A0A1C9I370"/>
<evidence type="ECO:0000313" key="2">
    <source>
        <dbReference type="EMBL" id="AOO93428.1"/>
    </source>
</evidence>
<sequence>MQEDDSREGAITLRAGQISQQGCALRLRNNFSLFSSLAYSKRAELYGRAFEVNQFVGISRVSSERDTEKSDKAQKKFRGFH</sequence>